<proteinExistence type="inferred from homology"/>
<evidence type="ECO:0000313" key="6">
    <source>
        <dbReference type="Proteomes" id="UP000199382"/>
    </source>
</evidence>
<feature type="domain" description="Nudix hydrolase" evidence="4">
    <location>
        <begin position="1"/>
        <end position="145"/>
    </location>
</feature>
<dbReference type="PANTHER" id="PTHR43736">
    <property type="entry name" value="ADP-RIBOSE PYROPHOSPHATASE"/>
    <property type="match status" value="1"/>
</dbReference>
<evidence type="ECO:0000256" key="3">
    <source>
        <dbReference type="RuleBase" id="RU003476"/>
    </source>
</evidence>
<reference evidence="5 6" key="1">
    <citation type="submission" date="2016-10" db="EMBL/GenBank/DDBJ databases">
        <authorList>
            <person name="de Groot N.N."/>
        </authorList>
    </citation>
    <scope>NUCLEOTIDE SEQUENCE [LARGE SCALE GENOMIC DNA]</scope>
    <source>
        <strain evidence="5 6">DSM 25294</strain>
    </source>
</reference>
<dbReference type="Pfam" id="PF00293">
    <property type="entry name" value="NUDIX"/>
    <property type="match status" value="1"/>
</dbReference>
<dbReference type="Gene3D" id="3.90.79.10">
    <property type="entry name" value="Nucleoside Triphosphate Pyrophosphohydrolase"/>
    <property type="match status" value="1"/>
</dbReference>
<name>A0A1G9E3F7_9RHOB</name>
<keyword evidence="2 3" id="KW-0378">Hydrolase</keyword>
<dbReference type="PROSITE" id="PS51462">
    <property type="entry name" value="NUDIX"/>
    <property type="match status" value="1"/>
</dbReference>
<dbReference type="InterPro" id="IPR020476">
    <property type="entry name" value="Nudix_hydrolase"/>
</dbReference>
<keyword evidence="6" id="KW-1185">Reference proteome</keyword>
<dbReference type="PRINTS" id="PR00502">
    <property type="entry name" value="NUDIXFAMILY"/>
</dbReference>
<dbReference type="InterPro" id="IPR020084">
    <property type="entry name" value="NUDIX_hydrolase_CS"/>
</dbReference>
<organism evidence="5 6">
    <name type="scientific">Aliiruegeria lutimaris</name>
    <dbReference type="NCBI Taxonomy" id="571298"/>
    <lineage>
        <taxon>Bacteria</taxon>
        <taxon>Pseudomonadati</taxon>
        <taxon>Pseudomonadota</taxon>
        <taxon>Alphaproteobacteria</taxon>
        <taxon>Rhodobacterales</taxon>
        <taxon>Roseobacteraceae</taxon>
        <taxon>Aliiruegeria</taxon>
    </lineage>
</organism>
<comment type="cofactor">
    <cofactor evidence="1">
        <name>Mg(2+)</name>
        <dbReference type="ChEBI" id="CHEBI:18420"/>
    </cofactor>
</comment>
<dbReference type="GO" id="GO:0016787">
    <property type="term" value="F:hydrolase activity"/>
    <property type="evidence" value="ECO:0007669"/>
    <property type="project" value="UniProtKB-KW"/>
</dbReference>
<evidence type="ECO:0000259" key="4">
    <source>
        <dbReference type="PROSITE" id="PS51462"/>
    </source>
</evidence>
<dbReference type="SUPFAM" id="SSF55811">
    <property type="entry name" value="Nudix"/>
    <property type="match status" value="1"/>
</dbReference>
<dbReference type="InterPro" id="IPR015797">
    <property type="entry name" value="NUDIX_hydrolase-like_dom_sf"/>
</dbReference>
<dbReference type="RefSeq" id="WP_170844652.1">
    <property type="nucleotide sequence ID" value="NZ_FNEK01000050.1"/>
</dbReference>
<protein>
    <submittedName>
        <fullName evidence="5">8-oxo-dGTP diphosphatase</fullName>
    </submittedName>
</protein>
<sequence length="150" mass="16816">MSRNGFAALLEDRSLIGAKVALFRGETILCYQRDDFAHIPDPGRWDLPGGLREPGETILDCALREVQEEFGIHLSPQGFDYASRFLKYEPQRIEGAFLAGQIPQELVDAIVFGDEGQCWEMMPVARFLSHPFGVRELQASVALFWDGLDG</sequence>
<evidence type="ECO:0000256" key="1">
    <source>
        <dbReference type="ARBA" id="ARBA00001946"/>
    </source>
</evidence>
<dbReference type="STRING" id="571298.SAMN04488026_105028"/>
<gene>
    <name evidence="5" type="ORF">SAMN04488026_105028</name>
</gene>
<dbReference type="InterPro" id="IPR000086">
    <property type="entry name" value="NUDIX_hydrolase_dom"/>
</dbReference>
<dbReference type="EMBL" id="FNEK01000050">
    <property type="protein sequence ID" value="SDK70619.1"/>
    <property type="molecule type" value="Genomic_DNA"/>
</dbReference>
<dbReference type="PROSITE" id="PS00893">
    <property type="entry name" value="NUDIX_BOX"/>
    <property type="match status" value="1"/>
</dbReference>
<dbReference type="PANTHER" id="PTHR43736:SF1">
    <property type="entry name" value="DIHYDRONEOPTERIN TRIPHOSPHATE DIPHOSPHATASE"/>
    <property type="match status" value="1"/>
</dbReference>
<dbReference type="Proteomes" id="UP000199382">
    <property type="component" value="Unassembled WGS sequence"/>
</dbReference>
<accession>A0A1G9E3F7</accession>
<evidence type="ECO:0000256" key="2">
    <source>
        <dbReference type="ARBA" id="ARBA00022801"/>
    </source>
</evidence>
<comment type="similarity">
    <text evidence="3">Belongs to the Nudix hydrolase family.</text>
</comment>
<dbReference type="AlphaFoldDB" id="A0A1G9E3F7"/>
<evidence type="ECO:0000313" key="5">
    <source>
        <dbReference type="EMBL" id="SDK70619.1"/>
    </source>
</evidence>